<keyword evidence="2" id="KW-1185">Reference proteome</keyword>
<proteinExistence type="predicted"/>
<dbReference type="Proteomes" id="UP001259420">
    <property type="component" value="Unassembled WGS sequence"/>
</dbReference>
<dbReference type="EMBL" id="JAVDSD010000011">
    <property type="protein sequence ID" value="MDR6609310.1"/>
    <property type="molecule type" value="Genomic_DNA"/>
</dbReference>
<evidence type="ECO:0000313" key="2">
    <source>
        <dbReference type="Proteomes" id="UP001259420"/>
    </source>
</evidence>
<accession>A0ACC6JSW1</accession>
<comment type="caution">
    <text evidence="1">The sequence shown here is derived from an EMBL/GenBank/DDBJ whole genome shotgun (WGS) entry which is preliminary data.</text>
</comment>
<organism evidence="1 2">
    <name type="scientific">Pseudomonas synxantha</name>
    <dbReference type="NCBI Taxonomy" id="47883"/>
    <lineage>
        <taxon>Bacteria</taxon>
        <taxon>Pseudomonadati</taxon>
        <taxon>Pseudomonadota</taxon>
        <taxon>Gammaproteobacteria</taxon>
        <taxon>Pseudomonadales</taxon>
        <taxon>Pseudomonadaceae</taxon>
        <taxon>Pseudomonas</taxon>
    </lineage>
</organism>
<gene>
    <name evidence="1" type="ORF">J2X87_004410</name>
</gene>
<protein>
    <submittedName>
        <fullName evidence="1">Uncharacterized protein</fullName>
    </submittedName>
</protein>
<name>A0ACC6JSW1_9PSED</name>
<evidence type="ECO:0000313" key="1">
    <source>
        <dbReference type="EMBL" id="MDR6609310.1"/>
    </source>
</evidence>
<sequence length="140" mass="15532">MSYAELATLAGDRPTLYVDFSGDLDLRDRVHQHFAGQLVYSCFAGSAQSTDEAKLTAIEGPQPVFFFAPIQIRKRNAEWGPEGGSQHIGEGLRRFFQQVTEGEQPSLEVIESRGYEAAQSVICRLFHGQVPPVEGHVIRL</sequence>
<reference evidence="1" key="1">
    <citation type="submission" date="2023-07" db="EMBL/GenBank/DDBJ databases">
        <title>Sorghum-associated microbial communities from plants grown in Nebraska, USA.</title>
        <authorList>
            <person name="Schachtman D."/>
        </authorList>
    </citation>
    <scope>NUCLEOTIDE SEQUENCE</scope>
    <source>
        <strain evidence="1">BE46</strain>
    </source>
</reference>